<comment type="function">
    <text evidence="7 9">One of the primary rRNA binding proteins, it binds directly near the 3'-end of the 23S rRNA, where it nucleates assembly of the 50S subunit.</text>
</comment>
<comment type="caution">
    <text evidence="10">The sequence shown here is derived from an EMBL/GenBank/DDBJ whole genome shotgun (WGS) entry which is preliminary data.</text>
</comment>
<dbReference type="EMBL" id="DRUO01000073">
    <property type="protein sequence ID" value="HHD40045.1"/>
    <property type="molecule type" value="Genomic_DNA"/>
</dbReference>
<keyword evidence="5 7" id="KW-0687">Ribonucleoprotein</keyword>
<evidence type="ECO:0000256" key="4">
    <source>
        <dbReference type="ARBA" id="ARBA00022980"/>
    </source>
</evidence>
<keyword evidence="3 7" id="KW-0694">RNA-binding</keyword>
<dbReference type="NCBIfam" id="TIGR03625">
    <property type="entry name" value="L3_bact"/>
    <property type="match status" value="1"/>
</dbReference>
<accession>A0A832MVQ5</accession>
<evidence type="ECO:0000256" key="5">
    <source>
        <dbReference type="ARBA" id="ARBA00023274"/>
    </source>
</evidence>
<sequence length="209" mass="23144">MKFIIARKIGMTRLWKDDKVVPVTVLKAGPCVVVQKKTVDKDGYNAVQLGFEEVSEKKLTKPLLGVFKKANVKPMRVLKEFRVDNVDEYSVGQEITVAIFQEGDKIDITGWTKGRGFAGAMKRWNFQGGPKSHGAKFHRELGSVGQHTEPARIFRGKKMPGRYGNERVTILNSEVVKVDPENNLIAVKGGVPGARGSLVLIRSAVKVDK</sequence>
<dbReference type="HAMAP" id="MF_01325_B">
    <property type="entry name" value="Ribosomal_uL3_B"/>
    <property type="match status" value="1"/>
</dbReference>
<dbReference type="PROSITE" id="PS00474">
    <property type="entry name" value="RIBOSOMAL_L3"/>
    <property type="match status" value="1"/>
</dbReference>
<dbReference type="Gene3D" id="2.40.30.10">
    <property type="entry name" value="Translation factors"/>
    <property type="match status" value="1"/>
</dbReference>
<evidence type="ECO:0000313" key="10">
    <source>
        <dbReference type="EMBL" id="HHD40045.1"/>
    </source>
</evidence>
<dbReference type="GO" id="GO:0006412">
    <property type="term" value="P:translation"/>
    <property type="evidence" value="ECO:0007669"/>
    <property type="project" value="UniProtKB-UniRule"/>
</dbReference>
<comment type="subunit">
    <text evidence="7 9">Part of the 50S ribosomal subunit. Forms a cluster with proteins L14 and L19.</text>
</comment>
<dbReference type="InterPro" id="IPR000597">
    <property type="entry name" value="Ribosomal_uL3"/>
</dbReference>
<evidence type="ECO:0000256" key="7">
    <source>
        <dbReference type="HAMAP-Rule" id="MF_01325"/>
    </source>
</evidence>
<dbReference type="Pfam" id="PF00297">
    <property type="entry name" value="Ribosomal_L3"/>
    <property type="match status" value="1"/>
</dbReference>
<dbReference type="InterPro" id="IPR019927">
    <property type="entry name" value="Ribosomal_uL3_bac/org-type"/>
</dbReference>
<dbReference type="FunFam" id="3.30.160.810:FF:000001">
    <property type="entry name" value="50S ribosomal protein L3"/>
    <property type="match status" value="1"/>
</dbReference>
<evidence type="ECO:0000256" key="2">
    <source>
        <dbReference type="ARBA" id="ARBA00022730"/>
    </source>
</evidence>
<dbReference type="GO" id="GO:0003735">
    <property type="term" value="F:structural constituent of ribosome"/>
    <property type="evidence" value="ECO:0007669"/>
    <property type="project" value="UniProtKB-UniRule"/>
</dbReference>
<evidence type="ECO:0000256" key="8">
    <source>
        <dbReference type="RuleBase" id="RU003905"/>
    </source>
</evidence>
<evidence type="ECO:0000256" key="6">
    <source>
        <dbReference type="ARBA" id="ARBA00035243"/>
    </source>
</evidence>
<dbReference type="InterPro" id="IPR019926">
    <property type="entry name" value="Ribosomal_uL3_CS"/>
</dbReference>
<reference evidence="10" key="1">
    <citation type="journal article" date="2020" name="mSystems">
        <title>Genome- and Community-Level Interaction Insights into Carbon Utilization and Element Cycling Functions of Hydrothermarchaeota in Hydrothermal Sediment.</title>
        <authorList>
            <person name="Zhou Z."/>
            <person name="Liu Y."/>
            <person name="Xu W."/>
            <person name="Pan J."/>
            <person name="Luo Z.H."/>
            <person name="Li M."/>
        </authorList>
    </citation>
    <scope>NUCLEOTIDE SEQUENCE [LARGE SCALE GENOMIC DNA]</scope>
    <source>
        <strain evidence="10">SpSt-101</strain>
    </source>
</reference>
<dbReference type="PANTHER" id="PTHR11229">
    <property type="entry name" value="50S RIBOSOMAL PROTEIN L3"/>
    <property type="match status" value="1"/>
</dbReference>
<dbReference type="InterPro" id="IPR009000">
    <property type="entry name" value="Transl_B-barrel_sf"/>
</dbReference>
<dbReference type="GO" id="GO:0019843">
    <property type="term" value="F:rRNA binding"/>
    <property type="evidence" value="ECO:0007669"/>
    <property type="project" value="UniProtKB-UniRule"/>
</dbReference>
<keyword evidence="2 7" id="KW-0699">rRNA-binding</keyword>
<protein>
    <recommendedName>
        <fullName evidence="6 7">Large ribosomal subunit protein uL3</fullName>
    </recommendedName>
</protein>
<evidence type="ECO:0000256" key="3">
    <source>
        <dbReference type="ARBA" id="ARBA00022884"/>
    </source>
</evidence>
<evidence type="ECO:0000256" key="9">
    <source>
        <dbReference type="RuleBase" id="RU003906"/>
    </source>
</evidence>
<proteinExistence type="inferred from homology"/>
<dbReference type="AlphaFoldDB" id="A0A832MVQ5"/>
<dbReference type="GO" id="GO:0022625">
    <property type="term" value="C:cytosolic large ribosomal subunit"/>
    <property type="evidence" value="ECO:0007669"/>
    <property type="project" value="TreeGrafter"/>
</dbReference>
<dbReference type="FunFam" id="2.40.30.10:FF:000004">
    <property type="entry name" value="50S ribosomal protein L3"/>
    <property type="match status" value="1"/>
</dbReference>
<comment type="similarity">
    <text evidence="1 7 8">Belongs to the universal ribosomal protein uL3 family.</text>
</comment>
<keyword evidence="4 7" id="KW-0689">Ribosomal protein</keyword>
<organism evidence="10">
    <name type="scientific">Fervidobacterium pennivorans</name>
    <dbReference type="NCBI Taxonomy" id="93466"/>
    <lineage>
        <taxon>Bacteria</taxon>
        <taxon>Thermotogati</taxon>
        <taxon>Thermotogota</taxon>
        <taxon>Thermotogae</taxon>
        <taxon>Thermotogales</taxon>
        <taxon>Fervidobacteriaceae</taxon>
        <taxon>Fervidobacterium</taxon>
    </lineage>
</organism>
<gene>
    <name evidence="7" type="primary">rplC</name>
    <name evidence="10" type="ORF">ENL60_00935</name>
</gene>
<name>A0A832MVQ5_FERPE</name>
<dbReference type="PANTHER" id="PTHR11229:SF16">
    <property type="entry name" value="LARGE RIBOSOMAL SUBUNIT PROTEIN UL3C"/>
    <property type="match status" value="1"/>
</dbReference>
<evidence type="ECO:0000256" key="1">
    <source>
        <dbReference type="ARBA" id="ARBA00006540"/>
    </source>
</evidence>
<dbReference type="Gene3D" id="3.30.160.810">
    <property type="match status" value="1"/>
</dbReference>
<dbReference type="SUPFAM" id="SSF50447">
    <property type="entry name" value="Translation proteins"/>
    <property type="match status" value="1"/>
</dbReference>